<comment type="subcellular location">
    <subcellularLocation>
        <location evidence="2">Cytoplasm</location>
    </subcellularLocation>
    <subcellularLocation>
        <location evidence="1">Nucleus</location>
    </subcellularLocation>
</comment>
<evidence type="ECO:0000313" key="11">
    <source>
        <dbReference type="Proteomes" id="UP000265080"/>
    </source>
</evidence>
<dbReference type="GeneTree" id="ENSGT00410000025802"/>
<evidence type="ECO:0000256" key="1">
    <source>
        <dbReference type="ARBA" id="ARBA00004123"/>
    </source>
</evidence>
<dbReference type="FunFam" id="3.30.310.50:FF:000005">
    <property type="entry name" value="L antigen family member 3"/>
    <property type="match status" value="1"/>
</dbReference>
<dbReference type="GO" id="GO:0005737">
    <property type="term" value="C:cytoplasm"/>
    <property type="evidence" value="ECO:0007669"/>
    <property type="project" value="UniProtKB-SubCell"/>
</dbReference>
<reference evidence="10 11" key="1">
    <citation type="submission" date="2018-03" db="EMBL/GenBank/DDBJ databases">
        <title>Finding Nemo's genes: A chromosome-scale reference assembly of the genome of the orange clownfish Amphiprion percula.</title>
        <authorList>
            <person name="Lehmann R."/>
        </authorList>
    </citation>
    <scope>NUCLEOTIDE SEQUENCE</scope>
</reference>
<sequence>MFLEVESLNEGSSSAASLPHFRQTRRRRRRRRRIFFYGPIINSRMSTDGETDHKTGKLEFSLDVPFPSSSEASIALRSLSPDREPRRGGISKRLMVTGNTLSVRWSADEARILRVSVNSFLDHLSLVLETMETFGPPVDSGI</sequence>
<evidence type="ECO:0000256" key="7">
    <source>
        <dbReference type="ARBA" id="ARBA00053047"/>
    </source>
</evidence>
<dbReference type="GO" id="GO:0000408">
    <property type="term" value="C:EKC/KEOPS complex"/>
    <property type="evidence" value="ECO:0007669"/>
    <property type="project" value="TreeGrafter"/>
</dbReference>
<dbReference type="PANTHER" id="PTHR31283">
    <property type="entry name" value="EKC/KEOPS COMPLEX SUBUNIT PCC1 FAMILY MEMBER"/>
    <property type="match status" value="1"/>
</dbReference>
<proteinExistence type="inferred from homology"/>
<name>A0A3P8U1E5_AMPPE</name>
<evidence type="ECO:0000256" key="9">
    <source>
        <dbReference type="ARBA" id="ARBA00076355"/>
    </source>
</evidence>
<evidence type="ECO:0000313" key="10">
    <source>
        <dbReference type="Ensembl" id="ENSAPEP00000030676.1"/>
    </source>
</evidence>
<dbReference type="AlphaFoldDB" id="A0A3P8U1E5"/>
<keyword evidence="11" id="KW-1185">Reference proteome</keyword>
<keyword evidence="6" id="KW-0539">Nucleus</keyword>
<evidence type="ECO:0000256" key="3">
    <source>
        <dbReference type="ARBA" id="ARBA00007073"/>
    </source>
</evidence>
<keyword evidence="5" id="KW-0819">tRNA processing</keyword>
<reference evidence="10" key="2">
    <citation type="submission" date="2025-08" db="UniProtKB">
        <authorList>
            <consortium name="Ensembl"/>
        </authorList>
    </citation>
    <scope>IDENTIFICATION</scope>
</reference>
<comment type="function">
    <text evidence="7">Component of the EKC/KEOPS complex that is required for the formation of a threonylcarbamoyl group on adenosine at position 37 (t(6)A37) in tRNAs that read codons beginning with adenine. The complex is probably involved in the transfer of the threonylcarbamoyl moiety of threonylcarbamoyl-AMP (TC-AMP) to the N6 group of A37. LAGE3 functions as a dimerization module for the complex.</text>
</comment>
<comment type="subunit">
    <text evidence="8">Component of the EKC/KEOPS complex composed of at least GON7, TP53RK, TPRKB, OSGEP and LAGE3; the whole complex dimerizes.</text>
</comment>
<evidence type="ECO:0000256" key="4">
    <source>
        <dbReference type="ARBA" id="ARBA00022490"/>
    </source>
</evidence>
<accession>A0A3P8U1E5</accession>
<keyword evidence="4" id="KW-0963">Cytoplasm</keyword>
<evidence type="ECO:0000256" key="6">
    <source>
        <dbReference type="ARBA" id="ARBA00023242"/>
    </source>
</evidence>
<dbReference type="GO" id="GO:0008033">
    <property type="term" value="P:tRNA processing"/>
    <property type="evidence" value="ECO:0007669"/>
    <property type="project" value="UniProtKB-KW"/>
</dbReference>
<comment type="similarity">
    <text evidence="3">Belongs to the CTAG/PCC1 family.</text>
</comment>
<dbReference type="Ensembl" id="ENSAPET00000031496.1">
    <property type="protein sequence ID" value="ENSAPEP00000030676.1"/>
    <property type="gene ID" value="ENSAPEG00000021813.1"/>
</dbReference>
<dbReference type="PANTHER" id="PTHR31283:SF5">
    <property type="entry name" value="EKC_KEOPS COMPLEX SUBUNIT LAGE3"/>
    <property type="match status" value="1"/>
</dbReference>
<dbReference type="GO" id="GO:0070525">
    <property type="term" value="P:tRNA threonylcarbamoyladenosine metabolic process"/>
    <property type="evidence" value="ECO:0007669"/>
    <property type="project" value="TreeGrafter"/>
</dbReference>
<dbReference type="Pfam" id="PF09341">
    <property type="entry name" value="Pcc1"/>
    <property type="match status" value="1"/>
</dbReference>
<dbReference type="Gene3D" id="3.30.310.50">
    <property type="entry name" value="Alpha-D-phosphohexomutase, C-terminal domain"/>
    <property type="match status" value="1"/>
</dbReference>
<evidence type="ECO:0000256" key="8">
    <source>
        <dbReference type="ARBA" id="ARBA00062157"/>
    </source>
</evidence>
<evidence type="ECO:0000256" key="5">
    <source>
        <dbReference type="ARBA" id="ARBA00022694"/>
    </source>
</evidence>
<dbReference type="GO" id="GO:0005634">
    <property type="term" value="C:nucleus"/>
    <property type="evidence" value="ECO:0007669"/>
    <property type="project" value="UniProtKB-SubCell"/>
</dbReference>
<reference evidence="10" key="3">
    <citation type="submission" date="2025-09" db="UniProtKB">
        <authorList>
            <consortium name="Ensembl"/>
        </authorList>
    </citation>
    <scope>IDENTIFICATION</scope>
</reference>
<evidence type="ECO:0000256" key="2">
    <source>
        <dbReference type="ARBA" id="ARBA00004496"/>
    </source>
</evidence>
<protein>
    <recommendedName>
        <fullName evidence="9">L antigen family member 3</fullName>
    </recommendedName>
</protein>
<dbReference type="Proteomes" id="UP000265080">
    <property type="component" value="Chromosome 16"/>
</dbReference>
<organism evidence="10 11">
    <name type="scientific">Amphiprion percula</name>
    <name type="common">Orange clownfish</name>
    <name type="synonym">Lutjanus percula</name>
    <dbReference type="NCBI Taxonomy" id="161767"/>
    <lineage>
        <taxon>Eukaryota</taxon>
        <taxon>Metazoa</taxon>
        <taxon>Chordata</taxon>
        <taxon>Craniata</taxon>
        <taxon>Vertebrata</taxon>
        <taxon>Euteleostomi</taxon>
        <taxon>Actinopterygii</taxon>
        <taxon>Neopterygii</taxon>
        <taxon>Teleostei</taxon>
        <taxon>Neoteleostei</taxon>
        <taxon>Acanthomorphata</taxon>
        <taxon>Ovalentaria</taxon>
        <taxon>Pomacentridae</taxon>
        <taxon>Amphiprion</taxon>
    </lineage>
</organism>
<dbReference type="InterPro" id="IPR015419">
    <property type="entry name" value="CTAG/Pcc1"/>
</dbReference>